<evidence type="ECO:0000256" key="1">
    <source>
        <dbReference type="SAM" id="MobiDB-lite"/>
    </source>
</evidence>
<comment type="caution">
    <text evidence="2">The sequence shown here is derived from an EMBL/GenBank/DDBJ whole genome shotgun (WGS) entry which is preliminary data.</text>
</comment>
<dbReference type="AlphaFoldDB" id="A0AAV5SZ23"/>
<gene>
    <name evidence="2" type="ORF">PENTCL1PPCAC_10172</name>
</gene>
<protein>
    <recommendedName>
        <fullName evidence="4">RING-type domain-containing protein</fullName>
    </recommendedName>
</protein>
<accession>A0AAV5SZ23</accession>
<dbReference type="EMBL" id="BTSX01000003">
    <property type="protein sequence ID" value="GMS87997.1"/>
    <property type="molecule type" value="Genomic_DNA"/>
</dbReference>
<sequence>PARKSASDTAPSRVSARVKARQTKSPMKPVDAVPEASQCSVCMEDLTAKRSLSFLPCTMRFIGPARLAGSRHVIADLIRIALCVVRDSTRSRIATGSEIMPFSPSV</sequence>
<name>A0AAV5SZ23_9BILA</name>
<evidence type="ECO:0000313" key="2">
    <source>
        <dbReference type="EMBL" id="GMS87997.1"/>
    </source>
</evidence>
<evidence type="ECO:0008006" key="4">
    <source>
        <dbReference type="Google" id="ProtNLM"/>
    </source>
</evidence>
<proteinExistence type="predicted"/>
<feature type="non-terminal residue" evidence="2">
    <location>
        <position position="1"/>
    </location>
</feature>
<organism evidence="2 3">
    <name type="scientific">Pristionchus entomophagus</name>
    <dbReference type="NCBI Taxonomy" id="358040"/>
    <lineage>
        <taxon>Eukaryota</taxon>
        <taxon>Metazoa</taxon>
        <taxon>Ecdysozoa</taxon>
        <taxon>Nematoda</taxon>
        <taxon>Chromadorea</taxon>
        <taxon>Rhabditida</taxon>
        <taxon>Rhabditina</taxon>
        <taxon>Diplogasteromorpha</taxon>
        <taxon>Diplogasteroidea</taxon>
        <taxon>Neodiplogasteridae</taxon>
        <taxon>Pristionchus</taxon>
    </lineage>
</organism>
<evidence type="ECO:0000313" key="3">
    <source>
        <dbReference type="Proteomes" id="UP001432027"/>
    </source>
</evidence>
<feature type="region of interest" description="Disordered" evidence="1">
    <location>
        <begin position="1"/>
        <end position="31"/>
    </location>
</feature>
<keyword evidence="3" id="KW-1185">Reference proteome</keyword>
<dbReference type="Proteomes" id="UP001432027">
    <property type="component" value="Unassembled WGS sequence"/>
</dbReference>
<reference evidence="2" key="1">
    <citation type="submission" date="2023-10" db="EMBL/GenBank/DDBJ databases">
        <title>Genome assembly of Pristionchus species.</title>
        <authorList>
            <person name="Yoshida K."/>
            <person name="Sommer R.J."/>
        </authorList>
    </citation>
    <scope>NUCLEOTIDE SEQUENCE</scope>
    <source>
        <strain evidence="2">RS0144</strain>
    </source>
</reference>